<feature type="domain" description="Core-binding (CB)" evidence="7">
    <location>
        <begin position="64"/>
        <end position="144"/>
    </location>
</feature>
<dbReference type="Gene3D" id="1.10.150.130">
    <property type="match status" value="1"/>
</dbReference>
<dbReference type="Gene3D" id="1.10.443.10">
    <property type="entry name" value="Intergrase catalytic core"/>
    <property type="match status" value="1"/>
</dbReference>
<dbReference type="InterPro" id="IPR004107">
    <property type="entry name" value="Integrase_SAM-like_N"/>
</dbReference>
<name>A0ABU5CLL9_9BACI</name>
<dbReference type="PROSITE" id="PS51900">
    <property type="entry name" value="CB"/>
    <property type="match status" value="1"/>
</dbReference>
<evidence type="ECO:0000256" key="3">
    <source>
        <dbReference type="ARBA" id="ARBA00023125"/>
    </source>
</evidence>
<dbReference type="InterPro" id="IPR002104">
    <property type="entry name" value="Integrase_catalytic"/>
</dbReference>
<feature type="domain" description="Tyr recombinase" evidence="6">
    <location>
        <begin position="168"/>
        <end position="377"/>
    </location>
</feature>
<dbReference type="PANTHER" id="PTHR30349">
    <property type="entry name" value="PHAGE INTEGRASE-RELATED"/>
    <property type="match status" value="1"/>
</dbReference>
<evidence type="ECO:0000313" key="9">
    <source>
        <dbReference type="Proteomes" id="UP001228376"/>
    </source>
</evidence>
<dbReference type="Pfam" id="PF00589">
    <property type="entry name" value="Phage_integrase"/>
    <property type="match status" value="1"/>
</dbReference>
<dbReference type="CDD" id="cd01189">
    <property type="entry name" value="INT_ICEBs1_C_like"/>
    <property type="match status" value="1"/>
</dbReference>
<keyword evidence="4" id="KW-0233">DNA recombination</keyword>
<organism evidence="8 9">
    <name type="scientific">Tigheibacillus jepli</name>
    <dbReference type="NCBI Taxonomy" id="3035914"/>
    <lineage>
        <taxon>Bacteria</taxon>
        <taxon>Bacillati</taxon>
        <taxon>Bacillota</taxon>
        <taxon>Bacilli</taxon>
        <taxon>Bacillales</taxon>
        <taxon>Bacillaceae</taxon>
        <taxon>Tigheibacillus</taxon>
    </lineage>
</organism>
<evidence type="ECO:0000256" key="5">
    <source>
        <dbReference type="PROSITE-ProRule" id="PRU01248"/>
    </source>
</evidence>
<keyword evidence="9" id="KW-1185">Reference proteome</keyword>
<evidence type="ECO:0000259" key="7">
    <source>
        <dbReference type="PROSITE" id="PS51900"/>
    </source>
</evidence>
<dbReference type="Proteomes" id="UP001228376">
    <property type="component" value="Unassembled WGS sequence"/>
</dbReference>
<evidence type="ECO:0000313" key="8">
    <source>
        <dbReference type="EMBL" id="MDY0407235.1"/>
    </source>
</evidence>
<dbReference type="InterPro" id="IPR011010">
    <property type="entry name" value="DNA_brk_join_enz"/>
</dbReference>
<dbReference type="InterPro" id="IPR044068">
    <property type="entry name" value="CB"/>
</dbReference>
<protein>
    <submittedName>
        <fullName evidence="8">Tyrosine-type recombinase/integrase</fullName>
    </submittedName>
</protein>
<accession>A0ABU5CLL9</accession>
<evidence type="ECO:0000256" key="2">
    <source>
        <dbReference type="ARBA" id="ARBA00022908"/>
    </source>
</evidence>
<dbReference type="Pfam" id="PF14659">
    <property type="entry name" value="Phage_int_SAM_3"/>
    <property type="match status" value="1"/>
</dbReference>
<sequence>MASFVELVPNKKYKLFVELESNPDGSRNRRTKVVKANGKREARKLLSKFEQEIIENSHLSIDNPFMPAFIDRWRKNYAQTELDVATLESYNISLKQIERYFKKKKIKAIKPLHIIEFYTSERNAGRGSLETKHKVLQSLFKHAVIWKYIDKEDNPMEDVAKPKTKRKQHKDFYNKHELKILFEMLGEQPEHQQLIAKCALYGGLRRGEVLGIADDAIDFESNKITVMRSLQCTKSKGFVLKETKGRDSRIVIFPDKFMQELYRYYKRRLQIKKDMGKLWTGFLDQNQKDIFLLFGNEYGNPFRPDSVSQFWDRFMNRNKDKIKRIRFHDLRHSSASLILSEGVNMKIVQKRLGHKDIRTTLNMYSHITTEDEQKASDVFNDFF</sequence>
<dbReference type="EMBL" id="JAROCA020000003">
    <property type="protein sequence ID" value="MDY0407235.1"/>
    <property type="molecule type" value="Genomic_DNA"/>
</dbReference>
<dbReference type="InterPro" id="IPR013762">
    <property type="entry name" value="Integrase-like_cat_sf"/>
</dbReference>
<dbReference type="PANTHER" id="PTHR30349:SF64">
    <property type="entry name" value="PROPHAGE INTEGRASE INTD-RELATED"/>
    <property type="match status" value="1"/>
</dbReference>
<evidence type="ECO:0000259" key="6">
    <source>
        <dbReference type="PROSITE" id="PS51898"/>
    </source>
</evidence>
<gene>
    <name evidence="8" type="ORF">P5G51_019545</name>
</gene>
<comment type="similarity">
    <text evidence="1">Belongs to the 'phage' integrase family.</text>
</comment>
<keyword evidence="2" id="KW-0229">DNA integration</keyword>
<dbReference type="SUPFAM" id="SSF56349">
    <property type="entry name" value="DNA breaking-rejoining enzymes"/>
    <property type="match status" value="1"/>
</dbReference>
<dbReference type="RefSeq" id="WP_306068336.1">
    <property type="nucleotide sequence ID" value="NZ_JAROCA020000003.1"/>
</dbReference>
<dbReference type="PROSITE" id="PS51898">
    <property type="entry name" value="TYR_RECOMBINASE"/>
    <property type="match status" value="1"/>
</dbReference>
<keyword evidence="3 5" id="KW-0238">DNA-binding</keyword>
<reference evidence="8 9" key="1">
    <citation type="submission" date="2023-10" db="EMBL/GenBank/DDBJ databases">
        <title>179-bfca-hs.</title>
        <authorList>
            <person name="Miliotis G."/>
            <person name="Sengupta P."/>
            <person name="Hameed A."/>
            <person name="Chuvochina M."/>
            <person name="Mcdonagh F."/>
            <person name="Simpson A.C."/>
            <person name="Singh N.K."/>
            <person name="Rekha P.D."/>
            <person name="Raman K."/>
            <person name="Hugenholtz P."/>
            <person name="Venkateswaran K."/>
        </authorList>
    </citation>
    <scope>NUCLEOTIDE SEQUENCE [LARGE SCALE GENOMIC DNA]</scope>
    <source>
        <strain evidence="8 9">179-BFC-A-HS</strain>
    </source>
</reference>
<proteinExistence type="inferred from homology"/>
<comment type="caution">
    <text evidence="8">The sequence shown here is derived from an EMBL/GenBank/DDBJ whole genome shotgun (WGS) entry which is preliminary data.</text>
</comment>
<evidence type="ECO:0000256" key="1">
    <source>
        <dbReference type="ARBA" id="ARBA00008857"/>
    </source>
</evidence>
<dbReference type="InterPro" id="IPR050090">
    <property type="entry name" value="Tyrosine_recombinase_XerCD"/>
</dbReference>
<dbReference type="InterPro" id="IPR010998">
    <property type="entry name" value="Integrase_recombinase_N"/>
</dbReference>
<evidence type="ECO:0000256" key="4">
    <source>
        <dbReference type="ARBA" id="ARBA00023172"/>
    </source>
</evidence>